<reference evidence="2 3" key="1">
    <citation type="submission" date="2009-11" db="EMBL/GenBank/DDBJ databases">
        <title>Annotation of Allomyces macrogynus ATCC 38327.</title>
        <authorList>
            <consortium name="The Broad Institute Genome Sequencing Platform"/>
            <person name="Russ C."/>
            <person name="Cuomo C."/>
            <person name="Burger G."/>
            <person name="Gray M.W."/>
            <person name="Holland P.W.H."/>
            <person name="King N."/>
            <person name="Lang F.B.F."/>
            <person name="Roger A.J."/>
            <person name="Ruiz-Trillo I."/>
            <person name="Young S.K."/>
            <person name="Zeng Q."/>
            <person name="Gargeya S."/>
            <person name="Fitzgerald M."/>
            <person name="Haas B."/>
            <person name="Abouelleil A."/>
            <person name="Alvarado L."/>
            <person name="Arachchi H.M."/>
            <person name="Berlin A."/>
            <person name="Chapman S.B."/>
            <person name="Gearin G."/>
            <person name="Goldberg J."/>
            <person name="Griggs A."/>
            <person name="Gujja S."/>
            <person name="Hansen M."/>
            <person name="Heiman D."/>
            <person name="Howarth C."/>
            <person name="Larimer J."/>
            <person name="Lui A."/>
            <person name="MacDonald P.J.P."/>
            <person name="McCowen C."/>
            <person name="Montmayeur A."/>
            <person name="Murphy C."/>
            <person name="Neiman D."/>
            <person name="Pearson M."/>
            <person name="Priest M."/>
            <person name="Roberts A."/>
            <person name="Saif S."/>
            <person name="Shea T."/>
            <person name="Sisk P."/>
            <person name="Stolte C."/>
            <person name="Sykes S."/>
            <person name="Wortman J."/>
            <person name="Nusbaum C."/>
            <person name="Birren B."/>
        </authorList>
    </citation>
    <scope>NUCLEOTIDE SEQUENCE [LARGE SCALE GENOMIC DNA]</scope>
    <source>
        <strain evidence="2 3">ATCC 38327</strain>
    </source>
</reference>
<keyword evidence="3" id="KW-1185">Reference proteome</keyword>
<dbReference type="VEuPathDB" id="FungiDB:AMAG_00558"/>
<evidence type="ECO:0000256" key="1">
    <source>
        <dbReference type="SAM" id="MobiDB-lite"/>
    </source>
</evidence>
<feature type="region of interest" description="Disordered" evidence="1">
    <location>
        <begin position="56"/>
        <end position="86"/>
    </location>
</feature>
<reference evidence="3" key="2">
    <citation type="submission" date="2009-11" db="EMBL/GenBank/DDBJ databases">
        <title>The Genome Sequence of Allomyces macrogynus strain ATCC 38327.</title>
        <authorList>
            <consortium name="The Broad Institute Genome Sequencing Platform"/>
            <person name="Russ C."/>
            <person name="Cuomo C."/>
            <person name="Shea T."/>
            <person name="Young S.K."/>
            <person name="Zeng Q."/>
            <person name="Koehrsen M."/>
            <person name="Haas B."/>
            <person name="Borodovsky M."/>
            <person name="Guigo R."/>
            <person name="Alvarado L."/>
            <person name="Berlin A."/>
            <person name="Borenstein D."/>
            <person name="Chen Z."/>
            <person name="Engels R."/>
            <person name="Freedman E."/>
            <person name="Gellesch M."/>
            <person name="Goldberg J."/>
            <person name="Griggs A."/>
            <person name="Gujja S."/>
            <person name="Heiman D."/>
            <person name="Hepburn T."/>
            <person name="Howarth C."/>
            <person name="Jen D."/>
            <person name="Larson L."/>
            <person name="Lewis B."/>
            <person name="Mehta T."/>
            <person name="Park D."/>
            <person name="Pearson M."/>
            <person name="Roberts A."/>
            <person name="Saif S."/>
            <person name="Shenoy N."/>
            <person name="Sisk P."/>
            <person name="Stolte C."/>
            <person name="Sykes S."/>
            <person name="Walk T."/>
            <person name="White J."/>
            <person name="Yandava C."/>
            <person name="Burger G."/>
            <person name="Gray M.W."/>
            <person name="Holland P.W.H."/>
            <person name="King N."/>
            <person name="Lang F.B.F."/>
            <person name="Roger A.J."/>
            <person name="Ruiz-Trillo I."/>
            <person name="Lander E."/>
            <person name="Nusbaum C."/>
        </authorList>
    </citation>
    <scope>NUCLEOTIDE SEQUENCE [LARGE SCALE GENOMIC DNA]</scope>
    <source>
        <strain evidence="3">ATCC 38327</strain>
    </source>
</reference>
<feature type="compositionally biased region" description="Low complexity" evidence="1">
    <location>
        <begin position="74"/>
        <end position="86"/>
    </location>
</feature>
<dbReference type="AlphaFoldDB" id="A0A0L0RW98"/>
<evidence type="ECO:0000313" key="2">
    <source>
        <dbReference type="EMBL" id="KNE54593.1"/>
    </source>
</evidence>
<organism evidence="2 3">
    <name type="scientific">Allomyces macrogynus (strain ATCC 38327)</name>
    <name type="common">Allomyces javanicus var. macrogynus</name>
    <dbReference type="NCBI Taxonomy" id="578462"/>
    <lineage>
        <taxon>Eukaryota</taxon>
        <taxon>Fungi</taxon>
        <taxon>Fungi incertae sedis</taxon>
        <taxon>Blastocladiomycota</taxon>
        <taxon>Blastocladiomycetes</taxon>
        <taxon>Blastocladiales</taxon>
        <taxon>Blastocladiaceae</taxon>
        <taxon>Allomyces</taxon>
    </lineage>
</organism>
<name>A0A0L0RW98_ALLM3</name>
<dbReference type="Proteomes" id="UP000054350">
    <property type="component" value="Unassembled WGS sequence"/>
</dbReference>
<feature type="compositionally biased region" description="Basic and acidic residues" evidence="1">
    <location>
        <begin position="496"/>
        <end position="510"/>
    </location>
</feature>
<evidence type="ECO:0008006" key="4">
    <source>
        <dbReference type="Google" id="ProtNLM"/>
    </source>
</evidence>
<protein>
    <recommendedName>
        <fullName evidence="4">TFIIB-type domain-containing protein</fullName>
    </recommendedName>
</protein>
<dbReference type="EMBL" id="GG745328">
    <property type="protein sequence ID" value="KNE54593.1"/>
    <property type="molecule type" value="Genomic_DNA"/>
</dbReference>
<dbReference type="Gene3D" id="1.10.472.170">
    <property type="match status" value="1"/>
</dbReference>
<dbReference type="OrthoDB" id="5574209at2759"/>
<accession>A0A0L0RW98</accession>
<feature type="compositionally biased region" description="Polar residues" evidence="1">
    <location>
        <begin position="57"/>
        <end position="68"/>
    </location>
</feature>
<evidence type="ECO:0000313" key="3">
    <source>
        <dbReference type="Proteomes" id="UP000054350"/>
    </source>
</evidence>
<feature type="region of interest" description="Disordered" evidence="1">
    <location>
        <begin position="496"/>
        <end position="516"/>
    </location>
</feature>
<proteinExistence type="predicted"/>
<sequence>MAAPPPPPPAAAGCPACGAPAAALDVTDAGEKVCTACSTVLADTLLSTATDLAPDTHTGSSNNWITSTRPGPPLAGLRPALAGSSSGTTARDRVHIAAHQDLRATCTLLHLDDLYATAKDLLDMVLADAGFRGGLPARLAGAACAILLARARSHPAAAHPVSHVAAQLNVDVYLLGPYLHACKHVLAARGLDEYARAPDHDADLQLLALQYLDILAAPNMPPALQIPRDQVPAVQKRTQTVLRAVSETLRGRHVGASALAVVLVAREAVDSARHWPRFTAPHLGLAPATVARRVRDVHLVLAQCADPLPWRASITPGNLVHFLGQILDLLDRGVLPLPGAAVDPPRPRGPSTVPAAFRLARNQRREMTYRVHDAADRLRSIGIVLEVPPVNPHDVGTAGIDEDPDADVYWRAYWRHVLRRKPPAAGGDGDVDPPLPPRILDEVDMAIESLLVHGVPAAQVRDLCVGDAVKMSEAVVARQHDVVVLRPEALKEPMEGVEEHGAGEARRAKLVEAGTG</sequence>
<gene>
    <name evidence="2" type="ORF">AMAG_00558</name>
</gene>